<dbReference type="Proteomes" id="UP000230119">
    <property type="component" value="Unassembled WGS sequence"/>
</dbReference>
<evidence type="ECO:0000313" key="2">
    <source>
        <dbReference type="Proteomes" id="UP000230119"/>
    </source>
</evidence>
<comment type="caution">
    <text evidence="1">The sequence shown here is derived from an EMBL/GenBank/DDBJ whole genome shotgun (WGS) entry which is preliminary data.</text>
</comment>
<feature type="non-terminal residue" evidence="1">
    <location>
        <position position="81"/>
    </location>
</feature>
<dbReference type="SUPFAM" id="SSF51182">
    <property type="entry name" value="RmlC-like cupins"/>
    <property type="match status" value="1"/>
</dbReference>
<dbReference type="InterPro" id="IPR011051">
    <property type="entry name" value="RmlC_Cupin_sf"/>
</dbReference>
<protein>
    <submittedName>
        <fullName evidence="1">Uncharacterized protein</fullName>
    </submittedName>
</protein>
<proteinExistence type="predicted"/>
<sequence>MYDIDKCQKIDLAQGVIYLGPSDKKKSVGYLELNPHTSLNLHNRPAIENLTQVKGRCNMVVYFEEKGKTFLLNQGEKLTIP</sequence>
<reference evidence="2" key="1">
    <citation type="submission" date="2017-09" db="EMBL/GenBank/DDBJ databases">
        <title>Depth-based differentiation of microbial function through sediment-hosted aquifers and enrichment of novel symbionts in the deep terrestrial subsurface.</title>
        <authorList>
            <person name="Probst A.J."/>
            <person name="Ladd B."/>
            <person name="Jarett J.K."/>
            <person name="Geller-Mcgrath D.E."/>
            <person name="Sieber C.M.K."/>
            <person name="Emerson J.B."/>
            <person name="Anantharaman K."/>
            <person name="Thomas B.C."/>
            <person name="Malmstrom R."/>
            <person name="Stieglmeier M."/>
            <person name="Klingl A."/>
            <person name="Woyke T."/>
            <person name="Ryan C.M."/>
            <person name="Banfield J.F."/>
        </authorList>
    </citation>
    <scope>NUCLEOTIDE SEQUENCE [LARGE SCALE GENOMIC DNA]</scope>
</reference>
<organism evidence="1 2">
    <name type="scientific">Candidatus Roizmanbacteria bacterium CG03_land_8_20_14_0_80_39_12</name>
    <dbReference type="NCBI Taxonomy" id="1974847"/>
    <lineage>
        <taxon>Bacteria</taxon>
        <taxon>Candidatus Roizmaniibacteriota</taxon>
    </lineage>
</organism>
<dbReference type="EMBL" id="PEVA01000196">
    <property type="protein sequence ID" value="PIV08059.1"/>
    <property type="molecule type" value="Genomic_DNA"/>
</dbReference>
<accession>A0A2M7BRD8</accession>
<gene>
    <name evidence="1" type="ORF">COS52_04680</name>
</gene>
<evidence type="ECO:0000313" key="1">
    <source>
        <dbReference type="EMBL" id="PIV08059.1"/>
    </source>
</evidence>
<dbReference type="AlphaFoldDB" id="A0A2M7BRD8"/>
<name>A0A2M7BRD8_9BACT</name>